<keyword evidence="4" id="KW-1185">Reference proteome</keyword>
<feature type="compositionally biased region" description="Gly residues" evidence="1">
    <location>
        <begin position="141"/>
        <end position="153"/>
    </location>
</feature>
<dbReference type="EMBL" id="BLXT01007949">
    <property type="protein sequence ID" value="GFO44255.1"/>
    <property type="molecule type" value="Genomic_DNA"/>
</dbReference>
<proteinExistence type="predicted"/>
<sequence length="153" mass="15689">MKCITPGTGQTDCFAPVTCVGKTDASYPDYGDKCTTYYRCQGGLLLGRFYCPTPLGFNEDLGICDYPVNLRAPCGPRPALKTTTAAPPATTPTTTTTTTTASTKQTATVTVQVTMSPSSTTVPRTDISTQSSSSVLNTTGVSGGSAGVGPIIG</sequence>
<dbReference type="GO" id="GO:0005576">
    <property type="term" value="C:extracellular region"/>
    <property type="evidence" value="ECO:0007669"/>
    <property type="project" value="InterPro"/>
</dbReference>
<name>A0AAV4DJV1_9GAST</name>
<dbReference type="AlphaFoldDB" id="A0AAV4DJV1"/>
<dbReference type="Proteomes" id="UP000735302">
    <property type="component" value="Unassembled WGS sequence"/>
</dbReference>
<feature type="domain" description="Chitin-binding type-2" evidence="2">
    <location>
        <begin position="16"/>
        <end position="76"/>
    </location>
</feature>
<dbReference type="InterPro" id="IPR036508">
    <property type="entry name" value="Chitin-bd_dom_sf"/>
</dbReference>
<dbReference type="SUPFAM" id="SSF57625">
    <property type="entry name" value="Invertebrate chitin-binding proteins"/>
    <property type="match status" value="1"/>
</dbReference>
<feature type="compositionally biased region" description="Polar residues" evidence="1">
    <location>
        <begin position="115"/>
        <end position="139"/>
    </location>
</feature>
<dbReference type="SMART" id="SM00494">
    <property type="entry name" value="ChtBD2"/>
    <property type="match status" value="1"/>
</dbReference>
<evidence type="ECO:0000313" key="3">
    <source>
        <dbReference type="EMBL" id="GFO44255.1"/>
    </source>
</evidence>
<comment type="caution">
    <text evidence="3">The sequence shown here is derived from an EMBL/GenBank/DDBJ whole genome shotgun (WGS) entry which is preliminary data.</text>
</comment>
<dbReference type="Gene3D" id="2.170.140.10">
    <property type="entry name" value="Chitin binding domain"/>
    <property type="match status" value="1"/>
</dbReference>
<dbReference type="PROSITE" id="PS50940">
    <property type="entry name" value="CHIT_BIND_II"/>
    <property type="match status" value="1"/>
</dbReference>
<organism evidence="3 4">
    <name type="scientific">Plakobranchus ocellatus</name>
    <dbReference type="NCBI Taxonomy" id="259542"/>
    <lineage>
        <taxon>Eukaryota</taxon>
        <taxon>Metazoa</taxon>
        <taxon>Spiralia</taxon>
        <taxon>Lophotrochozoa</taxon>
        <taxon>Mollusca</taxon>
        <taxon>Gastropoda</taxon>
        <taxon>Heterobranchia</taxon>
        <taxon>Euthyneura</taxon>
        <taxon>Panpulmonata</taxon>
        <taxon>Sacoglossa</taxon>
        <taxon>Placobranchoidea</taxon>
        <taxon>Plakobranchidae</taxon>
        <taxon>Plakobranchus</taxon>
    </lineage>
</organism>
<evidence type="ECO:0000256" key="1">
    <source>
        <dbReference type="SAM" id="MobiDB-lite"/>
    </source>
</evidence>
<dbReference type="InterPro" id="IPR002557">
    <property type="entry name" value="Chitin-bd_dom"/>
</dbReference>
<gene>
    <name evidence="3" type="ORF">PoB_007076000</name>
</gene>
<evidence type="ECO:0000313" key="4">
    <source>
        <dbReference type="Proteomes" id="UP000735302"/>
    </source>
</evidence>
<reference evidence="3 4" key="1">
    <citation type="journal article" date="2021" name="Elife">
        <title>Chloroplast acquisition without the gene transfer in kleptoplastic sea slugs, Plakobranchus ocellatus.</title>
        <authorList>
            <person name="Maeda T."/>
            <person name="Takahashi S."/>
            <person name="Yoshida T."/>
            <person name="Shimamura S."/>
            <person name="Takaki Y."/>
            <person name="Nagai Y."/>
            <person name="Toyoda A."/>
            <person name="Suzuki Y."/>
            <person name="Arimoto A."/>
            <person name="Ishii H."/>
            <person name="Satoh N."/>
            <person name="Nishiyama T."/>
            <person name="Hasebe M."/>
            <person name="Maruyama T."/>
            <person name="Minagawa J."/>
            <person name="Obokata J."/>
            <person name="Shigenobu S."/>
        </authorList>
    </citation>
    <scope>NUCLEOTIDE SEQUENCE [LARGE SCALE GENOMIC DNA]</scope>
</reference>
<accession>A0AAV4DJV1</accession>
<feature type="region of interest" description="Disordered" evidence="1">
    <location>
        <begin position="79"/>
        <end position="153"/>
    </location>
</feature>
<dbReference type="Pfam" id="PF01607">
    <property type="entry name" value="CBM_14"/>
    <property type="match status" value="1"/>
</dbReference>
<dbReference type="GO" id="GO:0008061">
    <property type="term" value="F:chitin binding"/>
    <property type="evidence" value="ECO:0007669"/>
    <property type="project" value="InterPro"/>
</dbReference>
<protein>
    <recommendedName>
        <fullName evidence="2">Chitin-binding type-2 domain-containing protein</fullName>
    </recommendedName>
</protein>
<feature type="compositionally biased region" description="Low complexity" evidence="1">
    <location>
        <begin position="81"/>
        <end position="114"/>
    </location>
</feature>
<evidence type="ECO:0000259" key="2">
    <source>
        <dbReference type="PROSITE" id="PS50940"/>
    </source>
</evidence>